<evidence type="ECO:0000313" key="3">
    <source>
        <dbReference type="EMBL" id="MFD2597955.1"/>
    </source>
</evidence>
<feature type="domain" description="GP-PDE" evidence="2">
    <location>
        <begin position="22"/>
        <end position="251"/>
    </location>
</feature>
<dbReference type="InterPro" id="IPR030395">
    <property type="entry name" value="GP_PDE_dom"/>
</dbReference>
<dbReference type="Gene3D" id="3.20.20.190">
    <property type="entry name" value="Phosphatidylinositol (PI) phosphodiesterase"/>
    <property type="match status" value="1"/>
</dbReference>
<dbReference type="SUPFAM" id="SSF51695">
    <property type="entry name" value="PLC-like phosphodiesterases"/>
    <property type="match status" value="1"/>
</dbReference>
<evidence type="ECO:0000256" key="1">
    <source>
        <dbReference type="SAM" id="SignalP"/>
    </source>
</evidence>
<reference evidence="4" key="1">
    <citation type="journal article" date="2019" name="Int. J. Syst. Evol. Microbiol.">
        <title>The Global Catalogue of Microorganisms (GCM) 10K type strain sequencing project: providing services to taxonomists for standard genome sequencing and annotation.</title>
        <authorList>
            <consortium name="The Broad Institute Genomics Platform"/>
            <consortium name="The Broad Institute Genome Sequencing Center for Infectious Disease"/>
            <person name="Wu L."/>
            <person name="Ma J."/>
        </authorList>
    </citation>
    <scope>NUCLEOTIDE SEQUENCE [LARGE SCALE GENOMIC DNA]</scope>
    <source>
        <strain evidence="4">KCTC 42248</strain>
    </source>
</reference>
<feature type="signal peptide" evidence="1">
    <location>
        <begin position="1"/>
        <end position="22"/>
    </location>
</feature>
<protein>
    <submittedName>
        <fullName evidence="3">Glycerophosphodiester phosphodiesterase</fullName>
    </submittedName>
</protein>
<dbReference type="EMBL" id="JBHUMA010000004">
    <property type="protein sequence ID" value="MFD2597955.1"/>
    <property type="molecule type" value="Genomic_DNA"/>
</dbReference>
<sequence>MRKQLFILFAMTVLGLSATAQTKVIAHRGAWKKDKLPQNSLASLLQAAELKVWGSEFDVHLTKDDVLVVNHDADFYGTDIATSTLEELATKLHPNGEYIPTLEEFLNIGLQLDGLKLILELKQSGAGKERTLAAVPMILNLIKKLNAESSVEIISFDYDACLKVRELNATIPVHYLNGDKSPEEIKSAKLSGVDYHYSLFQKNPTWIAAFKALGLKTNAWTANKKEDIQFLVDQKIDFITTDEPELALELVK</sequence>
<feature type="chain" id="PRO_5046204972" evidence="1">
    <location>
        <begin position="23"/>
        <end position="252"/>
    </location>
</feature>
<dbReference type="RefSeq" id="WP_380867424.1">
    <property type="nucleotide sequence ID" value="NZ_JBHUMA010000004.1"/>
</dbReference>
<keyword evidence="4" id="KW-1185">Reference proteome</keyword>
<proteinExistence type="predicted"/>
<evidence type="ECO:0000313" key="4">
    <source>
        <dbReference type="Proteomes" id="UP001597393"/>
    </source>
</evidence>
<dbReference type="InterPro" id="IPR017946">
    <property type="entry name" value="PLC-like_Pdiesterase_TIM-brl"/>
</dbReference>
<keyword evidence="1" id="KW-0732">Signal</keyword>
<accession>A0ABW5NGG8</accession>
<dbReference type="PANTHER" id="PTHR46211">
    <property type="entry name" value="GLYCEROPHOSPHORYL DIESTER PHOSPHODIESTERASE"/>
    <property type="match status" value="1"/>
</dbReference>
<name>A0ABW5NGG8_9SPHI</name>
<comment type="caution">
    <text evidence="3">The sequence shown here is derived from an EMBL/GenBank/DDBJ whole genome shotgun (WGS) entry which is preliminary data.</text>
</comment>
<dbReference type="PANTHER" id="PTHR46211:SF1">
    <property type="entry name" value="GLYCEROPHOSPHODIESTER PHOSPHODIESTERASE, CYTOPLASMIC"/>
    <property type="match status" value="1"/>
</dbReference>
<dbReference type="Pfam" id="PF03009">
    <property type="entry name" value="GDPD"/>
    <property type="match status" value="1"/>
</dbReference>
<dbReference type="Proteomes" id="UP001597393">
    <property type="component" value="Unassembled WGS sequence"/>
</dbReference>
<evidence type="ECO:0000259" key="2">
    <source>
        <dbReference type="PROSITE" id="PS51704"/>
    </source>
</evidence>
<organism evidence="3 4">
    <name type="scientific">Sphingobacterium corticis</name>
    <dbReference type="NCBI Taxonomy" id="1812823"/>
    <lineage>
        <taxon>Bacteria</taxon>
        <taxon>Pseudomonadati</taxon>
        <taxon>Bacteroidota</taxon>
        <taxon>Sphingobacteriia</taxon>
        <taxon>Sphingobacteriales</taxon>
        <taxon>Sphingobacteriaceae</taxon>
        <taxon>Sphingobacterium</taxon>
    </lineage>
</organism>
<dbReference type="PROSITE" id="PS51704">
    <property type="entry name" value="GP_PDE"/>
    <property type="match status" value="1"/>
</dbReference>
<gene>
    <name evidence="3" type="ORF">ACFSQ3_03240</name>
</gene>